<dbReference type="EMBL" id="CAVMBE010000078">
    <property type="protein sequence ID" value="CAK4033133.1"/>
    <property type="molecule type" value="Genomic_DNA"/>
</dbReference>
<evidence type="ECO:0000313" key="3">
    <source>
        <dbReference type="Proteomes" id="UP001296104"/>
    </source>
</evidence>
<name>A0AAI8Z619_9PEZI</name>
<reference evidence="2" key="1">
    <citation type="submission" date="2023-11" db="EMBL/GenBank/DDBJ databases">
        <authorList>
            <person name="Alioto T."/>
            <person name="Alioto T."/>
            <person name="Gomez Garrido J."/>
        </authorList>
    </citation>
    <scope>NUCLEOTIDE SEQUENCE</scope>
</reference>
<gene>
    <name evidence="2" type="ORF">LECACI_7A008291</name>
</gene>
<evidence type="ECO:0000313" key="2">
    <source>
        <dbReference type="EMBL" id="CAK4033133.1"/>
    </source>
</evidence>
<keyword evidence="3" id="KW-1185">Reference proteome</keyword>
<accession>A0AAI8Z619</accession>
<dbReference type="Proteomes" id="UP001296104">
    <property type="component" value="Unassembled WGS sequence"/>
</dbReference>
<sequence length="136" mass="14628">MFPVDSLPASYYEEREAAEAAKRLALLQEQHAKAQAQATAVSSAANGQTQLRPSAACLQRPQISRPASSSVLGNIFQGFVKAASQNPPQPPSKDCGHASGSSTPAHTPPAKIMTQAELEKMMERQKDADIVNFRPW</sequence>
<proteinExistence type="predicted"/>
<dbReference type="AlphaFoldDB" id="A0AAI8Z619"/>
<feature type="region of interest" description="Disordered" evidence="1">
    <location>
        <begin position="81"/>
        <end position="111"/>
    </location>
</feature>
<organism evidence="2 3">
    <name type="scientific">Lecanosticta acicola</name>
    <dbReference type="NCBI Taxonomy" id="111012"/>
    <lineage>
        <taxon>Eukaryota</taxon>
        <taxon>Fungi</taxon>
        <taxon>Dikarya</taxon>
        <taxon>Ascomycota</taxon>
        <taxon>Pezizomycotina</taxon>
        <taxon>Dothideomycetes</taxon>
        <taxon>Dothideomycetidae</taxon>
        <taxon>Mycosphaerellales</taxon>
        <taxon>Mycosphaerellaceae</taxon>
        <taxon>Lecanosticta</taxon>
    </lineage>
</organism>
<evidence type="ECO:0000256" key="1">
    <source>
        <dbReference type="SAM" id="MobiDB-lite"/>
    </source>
</evidence>
<protein>
    <submittedName>
        <fullName evidence="2">Uncharacterized protein</fullName>
    </submittedName>
</protein>
<comment type="caution">
    <text evidence="2">The sequence shown here is derived from an EMBL/GenBank/DDBJ whole genome shotgun (WGS) entry which is preliminary data.</text>
</comment>